<evidence type="ECO:0000256" key="1">
    <source>
        <dbReference type="SAM" id="MobiDB-lite"/>
    </source>
</evidence>
<name>A0A9E7EE06_9LILI</name>
<keyword evidence="3" id="KW-1185">Reference proteome</keyword>
<accession>A0A9E7EE06</accession>
<evidence type="ECO:0000313" key="2">
    <source>
        <dbReference type="EMBL" id="URD75187.1"/>
    </source>
</evidence>
<proteinExistence type="predicted"/>
<dbReference type="Proteomes" id="UP001055439">
    <property type="component" value="Chromosome 1"/>
</dbReference>
<dbReference type="EMBL" id="CP097502">
    <property type="protein sequence ID" value="URD75187.1"/>
    <property type="molecule type" value="Genomic_DNA"/>
</dbReference>
<dbReference type="AlphaFoldDB" id="A0A9E7EE06"/>
<feature type="region of interest" description="Disordered" evidence="1">
    <location>
        <begin position="1"/>
        <end position="50"/>
    </location>
</feature>
<feature type="compositionally biased region" description="Basic residues" evidence="1">
    <location>
        <begin position="565"/>
        <end position="588"/>
    </location>
</feature>
<organism evidence="2 3">
    <name type="scientific">Musa troglodytarum</name>
    <name type="common">fe'i banana</name>
    <dbReference type="NCBI Taxonomy" id="320322"/>
    <lineage>
        <taxon>Eukaryota</taxon>
        <taxon>Viridiplantae</taxon>
        <taxon>Streptophyta</taxon>
        <taxon>Embryophyta</taxon>
        <taxon>Tracheophyta</taxon>
        <taxon>Spermatophyta</taxon>
        <taxon>Magnoliopsida</taxon>
        <taxon>Liliopsida</taxon>
        <taxon>Zingiberales</taxon>
        <taxon>Musaceae</taxon>
        <taxon>Musa</taxon>
    </lineage>
</organism>
<sequence length="714" mass="80135">MARGADTETATVIRFQGDEGNGERGFSPATVAQPGGPWDPMQRGRSSAGDASVSYLSVVRPASLRRLKPHQQTNSSLWTSTADQLFDELTLLQQLPIATQNDAMVPRCDKERAAKLRQNCLWNMRLQHRDKPTLFTVTPGPTGGSETGSSRAVRASMALLPPCRSPPKTAAGGRMFAHPPTPSRSPVTSSQENAVFRVEQVFERKRSPLSPPSRLTLGLNRSDGGHLTSVQWSTGWSRVLWSAGGRWRHPEYDQDRVSSYLVSYHYPLKSHSATIWRVLLGRTWLPIEISGGFHRVAPLKTRKPMIEEARDLAPLLGIKGRGTSRPKAISWPPRPRMPAIEPPLKIMYRRRRDKCGRDARSRPTATDQKLNQWPSTAETMYQTTIRGDAGLGSGSGRWVLGVEVTHTIENHDSESLLDVCVWPAARPKKREPNRCSGCMCVAEPPGLRNSSQPPSGCMCVWACRLRNEDARYPLPLTSGSRGLRRQSSRHRRFSTRGRGHAHDTEHDSQPPLGMKGRGDADTHCHVRKSGVETPYKGSRSRTRPREHDSQNYQARYPLPSGRPKSGLRRHYKGSSRTTARMKKSRRRYPLQAGRPEVGVETHVLLRLTRQSMIANRRSINVAGRSRPVIPMVESRSRPKNQNRRPPGCVPEYRWSSCSRPRKPKSPNRLRDVCGRAAAQGPEYQWSSCCSRPRRPNRRWGGCTRQLFINMTPAL</sequence>
<gene>
    <name evidence="2" type="ORF">MUK42_08310</name>
</gene>
<protein>
    <submittedName>
        <fullName evidence="2">Uncharacterized protein</fullName>
    </submittedName>
</protein>
<feature type="region of interest" description="Disordered" evidence="1">
    <location>
        <begin position="473"/>
        <end position="589"/>
    </location>
</feature>
<evidence type="ECO:0000313" key="3">
    <source>
        <dbReference type="Proteomes" id="UP001055439"/>
    </source>
</evidence>
<feature type="compositionally biased region" description="Basic residues" evidence="1">
    <location>
        <begin position="482"/>
        <end position="499"/>
    </location>
</feature>
<reference evidence="2" key="1">
    <citation type="submission" date="2022-05" db="EMBL/GenBank/DDBJ databases">
        <title>The Musa troglodytarum L. genome provides insights into the mechanism of non-climacteric behaviour and enrichment of carotenoids.</title>
        <authorList>
            <person name="Wang J."/>
        </authorList>
    </citation>
    <scope>NUCLEOTIDE SEQUENCE</scope>
    <source>
        <tissue evidence="2">Leaf</tissue>
    </source>
</reference>